<dbReference type="GO" id="GO:0000160">
    <property type="term" value="P:phosphorelay signal transduction system"/>
    <property type="evidence" value="ECO:0007669"/>
    <property type="project" value="InterPro"/>
</dbReference>
<dbReference type="Proteomes" id="UP000253606">
    <property type="component" value="Chromosome"/>
</dbReference>
<evidence type="ECO:0000256" key="1">
    <source>
        <dbReference type="ARBA" id="ARBA00022553"/>
    </source>
</evidence>
<dbReference type="Pfam" id="PF00072">
    <property type="entry name" value="Response_reg"/>
    <property type="match status" value="1"/>
</dbReference>
<dbReference type="AlphaFoldDB" id="A0A2Z5G1H9"/>
<dbReference type="RefSeq" id="WP_114207997.1">
    <property type="nucleotide sequence ID" value="NZ_CP030840.1"/>
</dbReference>
<dbReference type="InterPro" id="IPR050595">
    <property type="entry name" value="Bact_response_regulator"/>
</dbReference>
<keyword evidence="1 2" id="KW-0597">Phosphoprotein</keyword>
<feature type="modified residue" description="4-aspartylphosphate" evidence="2">
    <location>
        <position position="55"/>
    </location>
</feature>
<dbReference type="SUPFAM" id="SSF52172">
    <property type="entry name" value="CheY-like"/>
    <property type="match status" value="1"/>
</dbReference>
<dbReference type="PROSITE" id="PS50110">
    <property type="entry name" value="RESPONSE_REGULATORY"/>
    <property type="match status" value="1"/>
</dbReference>
<gene>
    <name evidence="4" type="ORF">ACPOL_3605</name>
</gene>
<proteinExistence type="predicted"/>
<protein>
    <submittedName>
        <fullName evidence="4">Chemotaxis regulator-transmits chemoreceptor signals to flagelllar motor components CheY</fullName>
    </submittedName>
</protein>
<reference evidence="4 5" key="1">
    <citation type="journal article" date="2018" name="Front. Microbiol.">
        <title>Hydrolytic Capabilities as a Key to Environmental Success: Chitinolytic and Cellulolytic Acidobacteria From Acidic Sub-arctic Soils and Boreal Peatlands.</title>
        <authorList>
            <person name="Belova S.E."/>
            <person name="Ravin N.V."/>
            <person name="Pankratov T.A."/>
            <person name="Rakitin A.L."/>
            <person name="Ivanova A.A."/>
            <person name="Beletsky A.V."/>
            <person name="Mardanov A.V."/>
            <person name="Sinninghe Damste J.S."/>
            <person name="Dedysh S.N."/>
        </authorList>
    </citation>
    <scope>NUCLEOTIDE SEQUENCE [LARGE SCALE GENOMIC DNA]</scope>
    <source>
        <strain evidence="4 5">SBC82</strain>
    </source>
</reference>
<feature type="domain" description="Response regulatory" evidence="3">
    <location>
        <begin position="4"/>
        <end position="122"/>
    </location>
</feature>
<evidence type="ECO:0000313" key="5">
    <source>
        <dbReference type="Proteomes" id="UP000253606"/>
    </source>
</evidence>
<accession>A0A2Z5G1H9</accession>
<dbReference type="PANTHER" id="PTHR44591:SF25">
    <property type="entry name" value="CHEMOTAXIS TWO-COMPONENT RESPONSE REGULATOR"/>
    <property type="match status" value="1"/>
</dbReference>
<evidence type="ECO:0000259" key="3">
    <source>
        <dbReference type="PROSITE" id="PS50110"/>
    </source>
</evidence>
<evidence type="ECO:0000256" key="2">
    <source>
        <dbReference type="PROSITE-ProRule" id="PRU00169"/>
    </source>
</evidence>
<dbReference type="InterPro" id="IPR011006">
    <property type="entry name" value="CheY-like_superfamily"/>
</dbReference>
<organism evidence="4 5">
    <name type="scientific">Acidisarcina polymorpha</name>
    <dbReference type="NCBI Taxonomy" id="2211140"/>
    <lineage>
        <taxon>Bacteria</taxon>
        <taxon>Pseudomonadati</taxon>
        <taxon>Acidobacteriota</taxon>
        <taxon>Terriglobia</taxon>
        <taxon>Terriglobales</taxon>
        <taxon>Acidobacteriaceae</taxon>
        <taxon>Acidisarcina</taxon>
    </lineage>
</organism>
<dbReference type="OrthoDB" id="9800897at2"/>
<dbReference type="InterPro" id="IPR001789">
    <property type="entry name" value="Sig_transdc_resp-reg_receiver"/>
</dbReference>
<dbReference type="Gene3D" id="3.40.50.2300">
    <property type="match status" value="1"/>
</dbReference>
<sequence>MPNKVLIVDDSRAMRCILAKIIAGLGFEVLQAGDGLQALAILGHEHSQVRLVLSDWNMPTMDGLAFVKAVRADQRFAALPIVMVTTETHIEQMIVALSAGANEYIMKPFTTEMVEDKLRMLQVVR</sequence>
<dbReference type="KEGG" id="abas:ACPOL_3605"/>
<name>A0A2Z5G1H9_9BACT</name>
<dbReference type="SMART" id="SM00448">
    <property type="entry name" value="REC"/>
    <property type="match status" value="1"/>
</dbReference>
<keyword evidence="4" id="KW-0675">Receptor</keyword>
<evidence type="ECO:0000313" key="4">
    <source>
        <dbReference type="EMBL" id="AXC12890.1"/>
    </source>
</evidence>
<keyword evidence="5" id="KW-1185">Reference proteome</keyword>
<dbReference type="EMBL" id="CP030840">
    <property type="protein sequence ID" value="AXC12890.1"/>
    <property type="molecule type" value="Genomic_DNA"/>
</dbReference>
<dbReference type="PANTHER" id="PTHR44591">
    <property type="entry name" value="STRESS RESPONSE REGULATOR PROTEIN 1"/>
    <property type="match status" value="1"/>
</dbReference>